<evidence type="ECO:0000256" key="6">
    <source>
        <dbReference type="SAM" id="MobiDB-lite"/>
    </source>
</evidence>
<feature type="domain" description="J" evidence="7">
    <location>
        <begin position="8"/>
        <end position="78"/>
    </location>
</feature>
<dbReference type="GO" id="GO:0008270">
    <property type="term" value="F:zinc ion binding"/>
    <property type="evidence" value="ECO:0007669"/>
    <property type="project" value="UniProtKB-KW"/>
</dbReference>
<accession>A0A1C3KXZ9</accession>
<dbReference type="SMART" id="SM00451">
    <property type="entry name" value="ZnF_U1"/>
    <property type="match status" value="2"/>
</dbReference>
<keyword evidence="5" id="KW-0175">Coiled coil</keyword>
<feature type="compositionally biased region" description="Polar residues" evidence="6">
    <location>
        <begin position="541"/>
        <end position="560"/>
    </location>
</feature>
<sequence>MDIEKCRCYYKILNVENNATLEEIKKSYKKIILQYHPDKNAHLPEEEQRRCTNIFRCVQEAYECLIDEKRRKWYDKNRWRIIRGKGDEEEEDEAACGPNGQWERSTKDVNRYYSGNRTKINIWEYFSNNCYNGFDDKEENNFYNVYKKLFENIIKEENEELTWSYNNRHKEDKEEKINAPSFGNSKTSGKDIDDFYDYWTNFSTVKKFDYYYEYLKNAEFENRNVRRNLKKAGEKRSIKERKEYNDNIRSLVQHLKKHDIRYLNRVVEIAEEKRKKIEEIERHKKQQMMLKRKLLFEQNNFKREYLEHKENDNSSARWSSSNEDNFENKGQSTYNGCTYGEELRRKKPDQKKEEKVKKGFDPNEGGVKAAVSSIEAKTTNAANATNAVCTASEHKKRMHMGDDNDEDEEDTIVYNKIIYRCDVCRKNFKSMKQYTSHESSKKHLTNFLKNAQKYELNGIFREDEGGETGKEVHKEVQQKEWKEVQNEVCEDVDQEVGQENSSEIRDEEKSKAEGSVKKEKKKMKMKMKKKKEEMEKENTPYCRNTQKDTNSAEKSSNSNEDLLSWYKNGKKKNKDIFLQAEKSVFENKDSLHDDLKVSNSSSDYYETSRRKKKKTPKKKKKEGMNTINKEVNNPSKINKDGTNKQKVNGQTECKLKESIKKNQCKVCNETFNSRNKLFEHIQTEGHAAYKDMTIPTKMSKNRRER</sequence>
<keyword evidence="2 4" id="KW-0863">Zinc-finger</keyword>
<feature type="compositionally biased region" description="Basic and acidic residues" evidence="6">
    <location>
        <begin position="350"/>
        <end position="361"/>
    </location>
</feature>
<dbReference type="SUPFAM" id="SSF46565">
    <property type="entry name" value="Chaperone J-domain"/>
    <property type="match status" value="1"/>
</dbReference>
<dbReference type="PROSITE" id="PS00028">
    <property type="entry name" value="ZINC_FINGER_C2H2_1"/>
    <property type="match status" value="2"/>
</dbReference>
<dbReference type="Pfam" id="PF21884">
    <property type="entry name" value="ZUO1-like_ZHD"/>
    <property type="match status" value="1"/>
</dbReference>
<feature type="region of interest" description="Disordered" evidence="6">
    <location>
        <begin position="491"/>
        <end position="560"/>
    </location>
</feature>
<feature type="region of interest" description="Disordered" evidence="6">
    <location>
        <begin position="585"/>
        <end position="647"/>
    </location>
</feature>
<dbReference type="PANTHER" id="PTHR44029:SF1">
    <property type="entry name" value="DNAJ HOMOLOG SUBFAMILY C MEMBER 21"/>
    <property type="match status" value="1"/>
</dbReference>
<protein>
    <submittedName>
        <fullName evidence="9">DnaJ protein, putative</fullName>
    </submittedName>
</protein>
<dbReference type="InterPro" id="IPR001623">
    <property type="entry name" value="DnaJ_domain"/>
</dbReference>
<evidence type="ECO:0000256" key="1">
    <source>
        <dbReference type="ARBA" id="ARBA00022723"/>
    </source>
</evidence>
<dbReference type="PANTHER" id="PTHR44029">
    <property type="entry name" value="DNAJ HOMOLOG SUBFAMILY C MEMBER 21"/>
    <property type="match status" value="1"/>
</dbReference>
<feature type="compositionally biased region" description="Basic residues" evidence="6">
    <location>
        <begin position="518"/>
        <end position="529"/>
    </location>
</feature>
<dbReference type="Gene3D" id="3.30.160.60">
    <property type="entry name" value="Classic Zinc Finger"/>
    <property type="match status" value="1"/>
</dbReference>
<reference evidence="9 10" key="1">
    <citation type="submission" date="2016-06" db="EMBL/GenBank/DDBJ databases">
        <authorList>
            <consortium name="Pathogen Informatics"/>
        </authorList>
    </citation>
    <scope>NUCLEOTIDE SEQUENCE [LARGE SCALE GENOMIC DNA]</scope>
    <source>
        <strain evidence="9">PmlGA01</strain>
    </source>
</reference>
<dbReference type="PROSITE" id="PS00636">
    <property type="entry name" value="DNAJ_1"/>
    <property type="match status" value="1"/>
</dbReference>
<evidence type="ECO:0000256" key="3">
    <source>
        <dbReference type="ARBA" id="ARBA00022833"/>
    </source>
</evidence>
<feature type="compositionally biased region" description="Polar residues" evidence="6">
    <location>
        <begin position="625"/>
        <end position="636"/>
    </location>
</feature>
<dbReference type="InterPro" id="IPR003604">
    <property type="entry name" value="Matrin/U1-like-C_Znf_C2H2"/>
</dbReference>
<evidence type="ECO:0000313" key="10">
    <source>
        <dbReference type="Proteomes" id="UP000219799"/>
    </source>
</evidence>
<dbReference type="Proteomes" id="UP000219799">
    <property type="component" value="Chromosome 8"/>
</dbReference>
<dbReference type="PROSITE" id="PS50157">
    <property type="entry name" value="ZINC_FINGER_C2H2_2"/>
    <property type="match status" value="2"/>
</dbReference>
<keyword evidence="1" id="KW-0479">Metal-binding</keyword>
<dbReference type="InterPro" id="IPR054076">
    <property type="entry name" value="ZUO1-like_ZHD"/>
</dbReference>
<dbReference type="PRINTS" id="PR00625">
    <property type="entry name" value="JDOMAIN"/>
</dbReference>
<dbReference type="GO" id="GO:0003676">
    <property type="term" value="F:nucleic acid binding"/>
    <property type="evidence" value="ECO:0007669"/>
    <property type="project" value="InterPro"/>
</dbReference>
<dbReference type="CDD" id="cd06257">
    <property type="entry name" value="DnaJ"/>
    <property type="match status" value="1"/>
</dbReference>
<feature type="compositionally biased region" description="Basic and acidic residues" evidence="6">
    <location>
        <begin position="585"/>
        <end position="596"/>
    </location>
</feature>
<keyword evidence="3" id="KW-0862">Zinc</keyword>
<feature type="compositionally biased region" description="Basic residues" evidence="6">
    <location>
        <begin position="609"/>
        <end position="621"/>
    </location>
</feature>
<dbReference type="InterPro" id="IPR051964">
    <property type="entry name" value="Chaperone_stress_response"/>
</dbReference>
<dbReference type="VEuPathDB" id="PlasmoDB:PmUG01_08021400"/>
<feature type="domain" description="C2H2-type" evidence="8">
    <location>
        <begin position="419"/>
        <end position="443"/>
    </location>
</feature>
<dbReference type="SUPFAM" id="SSF57667">
    <property type="entry name" value="beta-beta-alpha zinc fingers"/>
    <property type="match status" value="1"/>
</dbReference>
<dbReference type="InterPro" id="IPR036869">
    <property type="entry name" value="J_dom_sf"/>
</dbReference>
<dbReference type="Gene3D" id="1.10.287.110">
    <property type="entry name" value="DnaJ domain"/>
    <property type="match status" value="1"/>
</dbReference>
<feature type="domain" description="C2H2-type" evidence="8">
    <location>
        <begin position="662"/>
        <end position="691"/>
    </location>
</feature>
<dbReference type="InterPro" id="IPR022755">
    <property type="entry name" value="Znf_C2H2_jaz"/>
</dbReference>
<organism evidence="9 10">
    <name type="scientific">Plasmodium malariae</name>
    <dbReference type="NCBI Taxonomy" id="5858"/>
    <lineage>
        <taxon>Eukaryota</taxon>
        <taxon>Sar</taxon>
        <taxon>Alveolata</taxon>
        <taxon>Apicomplexa</taxon>
        <taxon>Aconoidasida</taxon>
        <taxon>Haemosporida</taxon>
        <taxon>Plasmodiidae</taxon>
        <taxon>Plasmodium</taxon>
        <taxon>Plasmodium (Plasmodium)</taxon>
    </lineage>
</organism>
<dbReference type="InterPro" id="IPR018253">
    <property type="entry name" value="DnaJ_domain_CS"/>
</dbReference>
<dbReference type="AlphaFoldDB" id="A0A1C3KXZ9"/>
<dbReference type="InterPro" id="IPR036236">
    <property type="entry name" value="Znf_C2H2_sf"/>
</dbReference>
<proteinExistence type="predicted"/>
<dbReference type="EMBL" id="LT594496">
    <property type="protein sequence ID" value="SBT79124.1"/>
    <property type="molecule type" value="Genomic_DNA"/>
</dbReference>
<dbReference type="InterPro" id="IPR013087">
    <property type="entry name" value="Znf_C2H2_type"/>
</dbReference>
<feature type="compositionally biased region" description="Polar residues" evidence="6">
    <location>
        <begin position="313"/>
        <end position="336"/>
    </location>
</feature>
<feature type="coiled-coil region" evidence="5">
    <location>
        <begin position="263"/>
        <end position="290"/>
    </location>
</feature>
<evidence type="ECO:0000256" key="2">
    <source>
        <dbReference type="ARBA" id="ARBA00022771"/>
    </source>
</evidence>
<dbReference type="SMART" id="SM00271">
    <property type="entry name" value="DnaJ"/>
    <property type="match status" value="1"/>
</dbReference>
<gene>
    <name evidence="9" type="primary">PmlGA01_080008600</name>
    <name evidence="9" type="ORF">PMLGA01_080008600</name>
</gene>
<feature type="region of interest" description="Disordered" evidence="6">
    <location>
        <begin position="308"/>
        <end position="366"/>
    </location>
</feature>
<dbReference type="PROSITE" id="PS50076">
    <property type="entry name" value="DNAJ_2"/>
    <property type="match status" value="1"/>
</dbReference>
<evidence type="ECO:0000313" key="9">
    <source>
        <dbReference type="EMBL" id="SBT79124.1"/>
    </source>
</evidence>
<evidence type="ECO:0000259" key="8">
    <source>
        <dbReference type="PROSITE" id="PS50157"/>
    </source>
</evidence>
<evidence type="ECO:0000256" key="4">
    <source>
        <dbReference type="PROSITE-ProRule" id="PRU00042"/>
    </source>
</evidence>
<feature type="compositionally biased region" description="Basic and acidic residues" evidence="6">
    <location>
        <begin position="502"/>
        <end position="517"/>
    </location>
</feature>
<name>A0A1C3KXZ9_PLAMA</name>
<evidence type="ECO:0000256" key="5">
    <source>
        <dbReference type="SAM" id="Coils"/>
    </source>
</evidence>
<dbReference type="SMART" id="SM00355">
    <property type="entry name" value="ZnF_C2H2"/>
    <property type="match status" value="2"/>
</dbReference>
<dbReference type="Pfam" id="PF12171">
    <property type="entry name" value="zf-C2H2_jaz"/>
    <property type="match status" value="1"/>
</dbReference>
<dbReference type="Pfam" id="PF00226">
    <property type="entry name" value="DnaJ"/>
    <property type="match status" value="1"/>
</dbReference>
<dbReference type="GO" id="GO:0005737">
    <property type="term" value="C:cytoplasm"/>
    <property type="evidence" value="ECO:0007669"/>
    <property type="project" value="TreeGrafter"/>
</dbReference>
<evidence type="ECO:0000259" key="7">
    <source>
        <dbReference type="PROSITE" id="PS50076"/>
    </source>
</evidence>
<dbReference type="Pfam" id="PF12874">
    <property type="entry name" value="zf-met"/>
    <property type="match status" value="1"/>
</dbReference>